<dbReference type="SUPFAM" id="SSF48371">
    <property type="entry name" value="ARM repeat"/>
    <property type="match status" value="1"/>
</dbReference>
<gene>
    <name evidence="11" type="ORF">MN116_004068</name>
</gene>
<evidence type="ECO:0000259" key="6">
    <source>
        <dbReference type="PROSITE" id="PS50290"/>
    </source>
</evidence>
<dbReference type="Proteomes" id="UP001292079">
    <property type="component" value="Unassembled WGS sequence"/>
</dbReference>
<protein>
    <recommendedName>
        <fullName evidence="13">Phosphatidylinositol-4,5-bisphosphate 3-kinase</fullName>
    </recommendedName>
</protein>
<dbReference type="GO" id="GO:0043491">
    <property type="term" value="P:phosphatidylinositol 3-kinase/protein kinase B signal transduction"/>
    <property type="evidence" value="ECO:0007669"/>
    <property type="project" value="TreeGrafter"/>
</dbReference>
<evidence type="ECO:0000259" key="7">
    <source>
        <dbReference type="PROSITE" id="PS51544"/>
    </source>
</evidence>
<dbReference type="InterPro" id="IPR035892">
    <property type="entry name" value="C2_domain_sf"/>
</dbReference>
<evidence type="ECO:0000256" key="3">
    <source>
        <dbReference type="ARBA" id="ARBA00022777"/>
    </source>
</evidence>
<comment type="similarity">
    <text evidence="5">Belongs to the PI3/PI4-kinase family.</text>
</comment>
<organism evidence="11 12">
    <name type="scientific">Schistosoma mekongi</name>
    <name type="common">Parasitic worm</name>
    <dbReference type="NCBI Taxonomy" id="38744"/>
    <lineage>
        <taxon>Eukaryota</taxon>
        <taxon>Metazoa</taxon>
        <taxon>Spiralia</taxon>
        <taxon>Lophotrochozoa</taxon>
        <taxon>Platyhelminthes</taxon>
        <taxon>Trematoda</taxon>
        <taxon>Digenea</taxon>
        <taxon>Strigeidida</taxon>
        <taxon>Schistosomatoidea</taxon>
        <taxon>Schistosomatidae</taxon>
        <taxon>Schistosoma</taxon>
    </lineage>
</organism>
<keyword evidence="12" id="KW-1185">Reference proteome</keyword>
<dbReference type="InterPro" id="IPR000341">
    <property type="entry name" value="PI3K_Ras-bd_dom"/>
</dbReference>
<name>A0AAE2D7D9_SCHME</name>
<evidence type="ECO:0008006" key="13">
    <source>
        <dbReference type="Google" id="ProtNLM"/>
    </source>
</evidence>
<dbReference type="Pfam" id="PF00613">
    <property type="entry name" value="PI3Ka"/>
    <property type="match status" value="2"/>
</dbReference>
<proteinExistence type="inferred from homology"/>
<dbReference type="GO" id="GO:0005737">
    <property type="term" value="C:cytoplasm"/>
    <property type="evidence" value="ECO:0007669"/>
    <property type="project" value="TreeGrafter"/>
</dbReference>
<dbReference type="PROSITE" id="PS51545">
    <property type="entry name" value="PIK_HELICAL"/>
    <property type="match status" value="1"/>
</dbReference>
<dbReference type="CDD" id="cd05165">
    <property type="entry name" value="PI3Kc_I"/>
    <property type="match status" value="1"/>
</dbReference>
<dbReference type="SUPFAM" id="SSF56112">
    <property type="entry name" value="Protein kinase-like (PK-like)"/>
    <property type="match status" value="1"/>
</dbReference>
<dbReference type="SMART" id="SM00146">
    <property type="entry name" value="PI3Kc"/>
    <property type="match status" value="1"/>
</dbReference>
<dbReference type="Gene3D" id="1.10.1070.11">
    <property type="entry name" value="Phosphatidylinositol 3-/4-kinase, catalytic domain"/>
    <property type="match status" value="1"/>
</dbReference>
<dbReference type="InterPro" id="IPR011009">
    <property type="entry name" value="Kinase-like_dom_sf"/>
</dbReference>
<dbReference type="GO" id="GO:0005886">
    <property type="term" value="C:plasma membrane"/>
    <property type="evidence" value="ECO:0007669"/>
    <property type="project" value="TreeGrafter"/>
</dbReference>
<dbReference type="Gene3D" id="3.30.1010.10">
    <property type="entry name" value="Phosphatidylinositol 3-kinase Catalytic Subunit, Chain A, domain 4"/>
    <property type="match status" value="1"/>
</dbReference>
<feature type="domain" description="PI3K-ABD" evidence="7">
    <location>
        <begin position="15"/>
        <end position="105"/>
    </location>
</feature>
<dbReference type="InterPro" id="IPR042236">
    <property type="entry name" value="PI3K_accessory_sf"/>
</dbReference>
<evidence type="ECO:0000259" key="10">
    <source>
        <dbReference type="PROSITE" id="PS51547"/>
    </source>
</evidence>
<dbReference type="GO" id="GO:0005942">
    <property type="term" value="C:phosphatidylinositol 3-kinase complex"/>
    <property type="evidence" value="ECO:0007669"/>
    <property type="project" value="TreeGrafter"/>
</dbReference>
<dbReference type="InterPro" id="IPR002420">
    <property type="entry name" value="PI3K-type_C2_dom"/>
</dbReference>
<dbReference type="SMART" id="SM00143">
    <property type="entry name" value="PI3K_p85B"/>
    <property type="match status" value="1"/>
</dbReference>
<dbReference type="SUPFAM" id="SSF49562">
    <property type="entry name" value="C2 domain (Calcium/lipid-binding domain, CaLB)"/>
    <property type="match status" value="1"/>
</dbReference>
<dbReference type="EMBL" id="JALJAT010000002">
    <property type="protein sequence ID" value="KAK4472855.1"/>
    <property type="molecule type" value="Genomic_DNA"/>
</dbReference>
<feature type="domain" description="PI3K-RBD" evidence="9">
    <location>
        <begin position="190"/>
        <end position="294"/>
    </location>
</feature>
<dbReference type="GO" id="GO:0035005">
    <property type="term" value="F:1-phosphatidylinositol-4-phosphate 3-kinase activity"/>
    <property type="evidence" value="ECO:0007669"/>
    <property type="project" value="TreeGrafter"/>
</dbReference>
<dbReference type="InterPro" id="IPR016024">
    <property type="entry name" value="ARM-type_fold"/>
</dbReference>
<evidence type="ECO:0000313" key="12">
    <source>
        <dbReference type="Proteomes" id="UP001292079"/>
    </source>
</evidence>
<dbReference type="GO" id="GO:0016303">
    <property type="term" value="F:1-phosphatidylinositol-3-kinase activity"/>
    <property type="evidence" value="ECO:0007669"/>
    <property type="project" value="TreeGrafter"/>
</dbReference>
<dbReference type="Pfam" id="PF00792">
    <property type="entry name" value="PI3K_C2"/>
    <property type="match status" value="1"/>
</dbReference>
<dbReference type="SMART" id="SM00145">
    <property type="entry name" value="PI3Ka"/>
    <property type="match status" value="1"/>
</dbReference>
<keyword evidence="4" id="KW-0067">ATP-binding</keyword>
<dbReference type="InterPro" id="IPR001263">
    <property type="entry name" value="PI3K_accessory_dom"/>
</dbReference>
<evidence type="ECO:0000259" key="8">
    <source>
        <dbReference type="PROSITE" id="PS51545"/>
    </source>
</evidence>
<dbReference type="Gene3D" id="2.60.40.150">
    <property type="entry name" value="C2 domain"/>
    <property type="match status" value="1"/>
</dbReference>
<evidence type="ECO:0000256" key="2">
    <source>
        <dbReference type="ARBA" id="ARBA00022741"/>
    </source>
</evidence>
<dbReference type="InterPro" id="IPR029071">
    <property type="entry name" value="Ubiquitin-like_domsf"/>
</dbReference>
<dbReference type="Pfam" id="PF00454">
    <property type="entry name" value="PI3_PI4_kinase"/>
    <property type="match status" value="1"/>
</dbReference>
<dbReference type="Gene3D" id="3.10.20.770">
    <property type="match status" value="1"/>
</dbReference>
<dbReference type="InterPro" id="IPR018936">
    <property type="entry name" value="PI3/4_kinase_CS"/>
</dbReference>
<dbReference type="PROSITE" id="PS51544">
    <property type="entry name" value="PI3K_ABD"/>
    <property type="match status" value="1"/>
</dbReference>
<reference evidence="11" key="1">
    <citation type="submission" date="2022-04" db="EMBL/GenBank/DDBJ databases">
        <authorList>
            <person name="Xu L."/>
            <person name="Lv Z."/>
        </authorList>
    </citation>
    <scope>NUCLEOTIDE SEQUENCE</scope>
    <source>
        <strain evidence="11">LV_2022a</strain>
    </source>
</reference>
<dbReference type="PROSITE" id="PS51547">
    <property type="entry name" value="C2_PI3K"/>
    <property type="match status" value="1"/>
</dbReference>
<dbReference type="InterPro" id="IPR015433">
    <property type="entry name" value="PI3/4_kinase"/>
</dbReference>
<dbReference type="SUPFAM" id="SSF54236">
    <property type="entry name" value="Ubiquitin-like"/>
    <property type="match status" value="1"/>
</dbReference>
<feature type="domain" description="C2 PI3K-type" evidence="10">
    <location>
        <begin position="476"/>
        <end position="644"/>
    </location>
</feature>
<reference evidence="11" key="2">
    <citation type="journal article" date="2023" name="Infect Dis Poverty">
        <title>Chromosome-scale genome of the human blood fluke Schistosoma mekongi and its implications for public health.</title>
        <authorList>
            <person name="Zhou M."/>
            <person name="Xu L."/>
            <person name="Xu D."/>
            <person name="Chen W."/>
            <person name="Khan J."/>
            <person name="Hu Y."/>
            <person name="Huang H."/>
            <person name="Wei H."/>
            <person name="Zhang Y."/>
            <person name="Chusongsang P."/>
            <person name="Tanasarnprasert K."/>
            <person name="Hu X."/>
            <person name="Limpanont Y."/>
            <person name="Lv Z."/>
        </authorList>
    </citation>
    <scope>NUCLEOTIDE SEQUENCE</scope>
    <source>
        <strain evidence="11">LV_2022a</strain>
    </source>
</reference>
<dbReference type="PROSITE" id="PS00916">
    <property type="entry name" value="PI3_4_KINASE_2"/>
    <property type="match status" value="1"/>
</dbReference>
<comment type="caution">
    <text evidence="11">The sequence shown here is derived from an EMBL/GenBank/DDBJ whole genome shotgun (WGS) entry which is preliminary data.</text>
</comment>
<sequence>MSPTTKLKRTFSLLVGSDITIRFLLPNGIIVPLTLSSESTLEEIKIQLWISAAKLPLFDILQSRSDYIFVGINRETGDEEEFYDLSRRLHELPLILPYLLVTEATRDSTILEINAQNAAIASCTGIPYTDIIHACRTNPEVKWARLRLLRIANMHTKILDQTGSDGLIRYLTSASKRELSQSLKIRLQKHTHLTITAWVLDGKDPPEKCRVVVELNKKATVLEALNEILHSQAELAKQDCQANINYGLPKASNYLLKVCCSQAYLFDSNELLIRYEYIQQCIEQYQHPCLSPILKNDIKESFNYSLKEYNTYPVCKFNHNNDNWLFPSKSTINRCANNAENNNNLTDLYQNFEKILINHDKFDNCETSNLTGSIEENNVVFQSPVDPNENSNASGVDDFGRAFTLTSSRDCSLKNVEPRRKHSKFQLTLSPECRPIVSLWDLSGFLSIQVCSAQFLVENVTCSNSSSTTSLPLSATSSSFRQPNSSLNLVIQHTNIDGAAALDGSYVVRVGIFHGSQFLIECQTTSERPGNYLTWREWLNFHILLADLPLATRICVALIRIRKNIDRKNVRLCEYLYGWANINLFDHNGFMITDEITLNLWPPSLVQTANESLHSSGTVLGNPNPEFSMQIKVHNPTQGCIRRPTVNCFINAFHTKQVFSSFQSYSNTYPLKAYIYDNNVCIGKTKANYSSCTSKINDDIESCTFMESVNIGTINSSTCNDDPSKLPDFNPSEFLFNKPANNNITTSIADDLTDKILESRLREIVNRDLLYELCEQEKDYLWRGRYWCLNNLPSALPWICQVVNWCGRDTLAEFYTLIHQWPHPFSIDIALRLLGAFDLTRSNSNYTDLANGLKVGASGIADVYIRQLAVNSLYNLSDAELNDYLLQLVQALKAETYLDNALTRFLLYRALRNPLQIGLRFFWHLRSELHLPEIRLRFGLILEAFCRGCGPILALLSRQVIALNRLEALSARIKELASEEEQRELFHEEVSRPEALHDLQWLPSPLCLSETLGELLVHKCDVKRSKKRPLWLVWTNPDRLAQFHHKNYQMIFKHGDDLRQDMLTLQLLKLMDRIWKEEGMDLCLTSYGCFATGYEMGIIEAVRDSRTVMSIQGERLRSALQIDSSQLYKWLMQHAKQKAKQLNHPTLNDNCAYERMIRTFTMSCAGYCIATFILGIRDRHPDNIMVDSTGRLFHIDFGHILDNRKKKFGFTRERVPFVLTRDFVTVIARGNPDAGSLMTTNIPSSTVHTTIGEINGNMHFQEFTDLCGKAYLLLRRHSNLILTLLAMMLPSGLPELTSVCDLEYVRKTLAVEIDNEQEALAYFHHKFNEAYSGAWTTKIDWFSHWMNT</sequence>
<evidence type="ECO:0000256" key="4">
    <source>
        <dbReference type="ARBA" id="ARBA00022840"/>
    </source>
</evidence>
<dbReference type="PANTHER" id="PTHR10048:SF111">
    <property type="entry name" value="PHOSPHATIDYLINOSITOL 3-KINASE AGE-1"/>
    <property type="match status" value="1"/>
</dbReference>
<dbReference type="PROSITE" id="PS51546">
    <property type="entry name" value="PI3K_RBD"/>
    <property type="match status" value="1"/>
</dbReference>
<keyword evidence="3" id="KW-0418">Kinase</keyword>
<dbReference type="Pfam" id="PF00794">
    <property type="entry name" value="PI3K_rbd"/>
    <property type="match status" value="1"/>
</dbReference>
<keyword evidence="1" id="KW-0808">Transferase</keyword>
<evidence type="ECO:0000259" key="9">
    <source>
        <dbReference type="PROSITE" id="PS51546"/>
    </source>
</evidence>
<feature type="domain" description="PI3K/PI4K catalytic" evidence="6">
    <location>
        <begin position="1016"/>
        <end position="1335"/>
    </location>
</feature>
<dbReference type="InterPro" id="IPR000403">
    <property type="entry name" value="PI3/4_kinase_cat_dom"/>
</dbReference>
<feature type="domain" description="PIK helical" evidence="8">
    <location>
        <begin position="747"/>
        <end position="948"/>
    </location>
</feature>
<dbReference type="Pfam" id="PF02192">
    <property type="entry name" value="PI3K_p85B"/>
    <property type="match status" value="1"/>
</dbReference>
<dbReference type="GO" id="GO:0005524">
    <property type="term" value="F:ATP binding"/>
    <property type="evidence" value="ECO:0007669"/>
    <property type="project" value="UniProtKB-KW"/>
</dbReference>
<dbReference type="Gene3D" id="1.25.40.70">
    <property type="entry name" value="Phosphatidylinositol 3-kinase, accessory domain (PIK)"/>
    <property type="match status" value="1"/>
</dbReference>
<dbReference type="PROSITE" id="PS50290">
    <property type="entry name" value="PI3_4_KINASE_3"/>
    <property type="match status" value="1"/>
</dbReference>
<evidence type="ECO:0000256" key="1">
    <source>
        <dbReference type="ARBA" id="ARBA00022679"/>
    </source>
</evidence>
<dbReference type="PANTHER" id="PTHR10048">
    <property type="entry name" value="PHOSPHATIDYLINOSITOL KINASE"/>
    <property type="match status" value="1"/>
</dbReference>
<dbReference type="CDD" id="cd08380">
    <property type="entry name" value="C2_PI3K_like"/>
    <property type="match status" value="1"/>
</dbReference>
<dbReference type="InterPro" id="IPR036940">
    <property type="entry name" value="PI3/4_kinase_cat_sf"/>
</dbReference>
<dbReference type="GO" id="GO:0016477">
    <property type="term" value="P:cell migration"/>
    <property type="evidence" value="ECO:0007669"/>
    <property type="project" value="TreeGrafter"/>
</dbReference>
<dbReference type="PROSITE" id="PS00915">
    <property type="entry name" value="PI3_4_KINASE_1"/>
    <property type="match status" value="1"/>
</dbReference>
<dbReference type="GO" id="GO:0048015">
    <property type="term" value="P:phosphatidylinositol-mediated signaling"/>
    <property type="evidence" value="ECO:0007669"/>
    <property type="project" value="TreeGrafter"/>
</dbReference>
<evidence type="ECO:0000256" key="5">
    <source>
        <dbReference type="PROSITE-ProRule" id="PRU00880"/>
    </source>
</evidence>
<keyword evidence="2" id="KW-0547">Nucleotide-binding</keyword>
<dbReference type="InterPro" id="IPR003113">
    <property type="entry name" value="PI3K_ABD"/>
</dbReference>
<accession>A0AAE2D7D9</accession>
<evidence type="ECO:0000313" key="11">
    <source>
        <dbReference type="EMBL" id="KAK4472855.1"/>
    </source>
</evidence>